<feature type="domain" description="Ig-like" evidence="7">
    <location>
        <begin position="327"/>
        <end position="411"/>
    </location>
</feature>
<evidence type="ECO:0000313" key="10">
    <source>
        <dbReference type="Proteomes" id="UP000824540"/>
    </source>
</evidence>
<dbReference type="Gene3D" id="2.60.40.10">
    <property type="entry name" value="Immunoglobulins"/>
    <property type="match status" value="7"/>
</dbReference>
<dbReference type="PANTHER" id="PTHR44170">
    <property type="entry name" value="PROTEIN SIDEKICK"/>
    <property type="match status" value="1"/>
</dbReference>
<feature type="chain" id="PRO_5035858762" evidence="6">
    <location>
        <begin position="24"/>
        <end position="1882"/>
    </location>
</feature>
<feature type="compositionally biased region" description="Polar residues" evidence="4">
    <location>
        <begin position="1504"/>
        <end position="1519"/>
    </location>
</feature>
<evidence type="ECO:0000256" key="1">
    <source>
        <dbReference type="ARBA" id="ARBA00022737"/>
    </source>
</evidence>
<dbReference type="FunFam" id="2.60.40.10:FF:000032">
    <property type="entry name" value="palladin isoform X1"/>
    <property type="match status" value="1"/>
</dbReference>
<dbReference type="EMBL" id="JAFBMS010000003">
    <property type="protein sequence ID" value="KAG9353965.1"/>
    <property type="molecule type" value="Genomic_DNA"/>
</dbReference>
<evidence type="ECO:0000256" key="6">
    <source>
        <dbReference type="SAM" id="SignalP"/>
    </source>
</evidence>
<feature type="domain" description="Fibronectin type-III" evidence="8">
    <location>
        <begin position="615"/>
        <end position="708"/>
    </location>
</feature>
<feature type="domain" description="Ig-like" evidence="7">
    <location>
        <begin position="135"/>
        <end position="220"/>
    </location>
</feature>
<feature type="compositionally biased region" description="Low complexity" evidence="4">
    <location>
        <begin position="1406"/>
        <end position="1415"/>
    </location>
</feature>
<feature type="compositionally biased region" description="Low complexity" evidence="4">
    <location>
        <begin position="1637"/>
        <end position="1648"/>
    </location>
</feature>
<evidence type="ECO:0000259" key="8">
    <source>
        <dbReference type="PROSITE" id="PS50853"/>
    </source>
</evidence>
<keyword evidence="10" id="KW-1185">Reference proteome</keyword>
<name>A0A8T2PRI7_9TELE</name>
<feature type="domain" description="Ig-like" evidence="7">
    <location>
        <begin position="35"/>
        <end position="119"/>
    </location>
</feature>
<protein>
    <submittedName>
        <fullName evidence="9">Uncharacterized protein</fullName>
    </submittedName>
</protein>
<dbReference type="PROSITE" id="PS50853">
    <property type="entry name" value="FN3"/>
    <property type="match status" value="2"/>
</dbReference>
<dbReference type="InterPro" id="IPR036179">
    <property type="entry name" value="Ig-like_dom_sf"/>
</dbReference>
<feature type="compositionally biased region" description="Low complexity" evidence="4">
    <location>
        <begin position="1754"/>
        <end position="1775"/>
    </location>
</feature>
<dbReference type="InterPro" id="IPR007110">
    <property type="entry name" value="Ig-like_dom"/>
</dbReference>
<feature type="transmembrane region" description="Helical" evidence="5">
    <location>
        <begin position="726"/>
        <end position="750"/>
    </location>
</feature>
<proteinExistence type="predicted"/>
<organism evidence="9 10">
    <name type="scientific">Albula glossodonta</name>
    <name type="common">roundjaw bonefish</name>
    <dbReference type="NCBI Taxonomy" id="121402"/>
    <lineage>
        <taxon>Eukaryota</taxon>
        <taxon>Metazoa</taxon>
        <taxon>Chordata</taxon>
        <taxon>Craniata</taxon>
        <taxon>Vertebrata</taxon>
        <taxon>Euteleostomi</taxon>
        <taxon>Actinopterygii</taxon>
        <taxon>Neopterygii</taxon>
        <taxon>Teleostei</taxon>
        <taxon>Albuliformes</taxon>
        <taxon>Albulidae</taxon>
        <taxon>Albula</taxon>
    </lineage>
</organism>
<dbReference type="GO" id="GO:0098609">
    <property type="term" value="P:cell-cell adhesion"/>
    <property type="evidence" value="ECO:0007669"/>
    <property type="project" value="TreeGrafter"/>
</dbReference>
<gene>
    <name evidence="9" type="ORF">JZ751_012089</name>
</gene>
<keyword evidence="5" id="KW-0472">Membrane</keyword>
<dbReference type="SUPFAM" id="SSF48726">
    <property type="entry name" value="Immunoglobulin"/>
    <property type="match status" value="5"/>
</dbReference>
<feature type="compositionally biased region" description="Polar residues" evidence="4">
    <location>
        <begin position="1430"/>
        <end position="1441"/>
    </location>
</feature>
<dbReference type="InterPro" id="IPR003599">
    <property type="entry name" value="Ig_sub"/>
</dbReference>
<dbReference type="SMART" id="SM00060">
    <property type="entry name" value="FN3"/>
    <property type="match status" value="2"/>
</dbReference>
<keyword evidence="5" id="KW-0812">Transmembrane</keyword>
<keyword evidence="3" id="KW-0393">Immunoglobulin domain</keyword>
<keyword evidence="6" id="KW-0732">Signal</keyword>
<dbReference type="PROSITE" id="PS50231">
    <property type="entry name" value="RICIN_B_LECTIN"/>
    <property type="match status" value="1"/>
</dbReference>
<feature type="compositionally biased region" description="Basic and acidic residues" evidence="4">
    <location>
        <begin position="1351"/>
        <end position="1366"/>
    </location>
</feature>
<dbReference type="CDD" id="cd00063">
    <property type="entry name" value="FN3"/>
    <property type="match status" value="2"/>
</dbReference>
<feature type="compositionally biased region" description="Basic and acidic residues" evidence="4">
    <location>
        <begin position="865"/>
        <end position="880"/>
    </location>
</feature>
<feature type="region of interest" description="Disordered" evidence="4">
    <location>
        <begin position="838"/>
        <end position="895"/>
    </location>
</feature>
<dbReference type="Pfam" id="PF13927">
    <property type="entry name" value="Ig_3"/>
    <property type="match status" value="3"/>
</dbReference>
<feature type="domain" description="Ig-like" evidence="7">
    <location>
        <begin position="416"/>
        <end position="496"/>
    </location>
</feature>
<dbReference type="InterPro" id="IPR003598">
    <property type="entry name" value="Ig_sub2"/>
</dbReference>
<feature type="compositionally biased region" description="Polar residues" evidence="4">
    <location>
        <begin position="1707"/>
        <end position="1723"/>
    </location>
</feature>
<feature type="region of interest" description="Disordered" evidence="4">
    <location>
        <begin position="759"/>
        <end position="782"/>
    </location>
</feature>
<comment type="caution">
    <text evidence="9">The sequence shown here is derived from an EMBL/GenBank/DDBJ whole genome shotgun (WGS) entry which is preliminary data.</text>
</comment>
<dbReference type="SUPFAM" id="SSF49265">
    <property type="entry name" value="Fibronectin type III"/>
    <property type="match status" value="1"/>
</dbReference>
<dbReference type="SMART" id="SM00408">
    <property type="entry name" value="IGc2"/>
    <property type="match status" value="5"/>
</dbReference>
<feature type="compositionally biased region" description="Polar residues" evidence="4">
    <location>
        <begin position="1683"/>
        <end position="1697"/>
    </location>
</feature>
<feature type="region of interest" description="Disordered" evidence="4">
    <location>
        <begin position="1337"/>
        <end position="1469"/>
    </location>
</feature>
<dbReference type="Pfam" id="PF13895">
    <property type="entry name" value="Ig_2"/>
    <property type="match status" value="1"/>
</dbReference>
<feature type="region of interest" description="Disordered" evidence="4">
    <location>
        <begin position="1598"/>
        <end position="1800"/>
    </location>
</feature>
<accession>A0A8T2PRI7</accession>
<dbReference type="OrthoDB" id="6234674at2759"/>
<feature type="domain" description="Fibronectin type-III" evidence="8">
    <location>
        <begin position="505"/>
        <end position="600"/>
    </location>
</feature>
<sequence length="1882" mass="205605">MGSERLQLLGVYVVCAICSLCLAQEEESVVRAKLGGAAELGCSLASALPLFPLHVVEWVRRDFDIPVLIKFGAYAPRVHPSYEGRVSLSHGATLLVKGVQMEDEGWFECRILQLNRTTAGSRNGTWVFLSVSAPPVFTQTPPDFLEVLQGSALALTCSAHGNPPPIITWRKDDTEVGRGEEDQVLDGTLTVVSVTKQSAGVYECRASNTEGNLSHATKLRVKGPPTILLPPKDTMLNLSQNARLRCQAEAYPPNMTYVWQRLGENVYHIDSLKSRVKILVDGTLLIPTVIPEDSGNYTCMPTNGLLTPPTASAYLTVKHPAQVVQMPKVTYLPAGMGGTIVCPVRAEPPLLSVSWTKDGRALDLNTVPGWMLTSEGSLFIAATNEDAVGTYTCTPYNSYGTMGPSQPTQVVLQDPPTFRVSPLEEYQQDVSTELAIPCQAHGDPSPSITWAKVGPAPRSPHVVAHNGSLVLQPLSKDHQGAWVCRATNRVASVTVSTQIYVLGTSPHAVSLLSVVPGMDQANVSWVPGFDGGNAQKFIVWLKQTFGQKQEWVSFPISPSVPHLLVTGLLPNTSYQFSVLPQNKVGPGPFSEIATVQTLVPFTEPPPVAMVPNLAPPVSLSVNETSMGIILKWVLPLPQAPPITGFIVQSRLEREEDWRILNQDIGANDTEILLQGLTRDCSYELRMLSHRDGLMGMPSQSINASTAGMGMYPGRTRLLDDAPAAHMAGILGGVGFLCMAILLLLGMAFFVSRKKRRRRRKKRGDIPDALQKCPATTPGSNSPDSVLKMKVCLFNSIFPRFPTSHSDYSSTDGSSCNEFQDQGRQLLSHPHLKSCLAGETEEEGIPPGSTLESISRGPDGRFVVQPEKDSSATGHAEHFPECPEGGGLGSGQTSHWGSRKSYSLYSERDEKADMALVLSVDLPDVSEGSYSDSDSYIDPYASTRRCTPASGELGGTFPRWGRREGHAGCLPQEWELAHDGALVRQMERERETGHLSRCLTLAREREALERELERCEARLSLRAWRRETDGVGSVDKGHTVQKRESWNGASGWEDLQFQGTDRPLLDHRGGCHFGGGAAGPTTSSSSCTQRENSQIALVSSQVPPPGFTGRHGSQHTVRVESKEVPYNSFSLHPLPHTTPDSTCQLSDDIKAEICHWKAPPKEDTSLAKPIAKAGAENRDQKRDQKTSDASQQRLLEGGEIVDGGDDDREYKEHLSGSTWPYRRQAASKEHTIKVLNSKGMPPDGSSSPKHEKEVARTHLWKSDKYLFTDGTYSNSHLTHVANDGSDSRSNSALSQISGSLRTNLIPQLCRTPQEHTSPILKYLSLPGFVEMSVDEPVDENKTMPLSSGPIEQRPETLEVNTQKDHETGLTPSTLREEHPAARVGPSSNMVPLNRTDHKRLRSETVGSHSRVGSSEESQSKSEKTLRRSLKRSQSLVCESQAVQGGKEELPTQFRRSVSHRHSDSHKVRASRGLSLDLDSYQPVTGSRGNKSLMHTLDPTLHEIQSHNTQGSRTSPTSSGYDTLPCGHGQDPMPAMYKTLRRGQSRTREAEQKSLKKSNSLRSHRQEHHANSENPISEMSHGTEFPSPEVWVRSLSLGCSSRSPLSAAQGPEEGESASHHESHATGGSPFYSPPLKNTPSSPAAAPAETPSPDPRRQATALPEASGWPMSCQEAPPPLQLESIALQGSNIPQYPSNPSDSIRDTVIVPSLSQPGHTLSSQEVNSTQREEQEREVGQGMEEEMGVCRDEEGRGSYASQSSGRGSLGPLSRQSSSLSPSPILPTTDTLQESEEGERRRPSVDENYEWDATDFYLDSDGQKAPWTCLNHEEIRGDVERLTGFPHLKDFDHKGDPLYRSLCVADYQLSPESTCSREPCSDHEPETVLF</sequence>
<dbReference type="Proteomes" id="UP000824540">
    <property type="component" value="Unassembled WGS sequence"/>
</dbReference>
<dbReference type="InterPro" id="IPR003961">
    <property type="entry name" value="FN3_dom"/>
</dbReference>
<keyword evidence="5" id="KW-1133">Transmembrane helix</keyword>
<feature type="signal peptide" evidence="6">
    <location>
        <begin position="1"/>
        <end position="23"/>
    </location>
</feature>
<evidence type="ECO:0000259" key="7">
    <source>
        <dbReference type="PROSITE" id="PS50835"/>
    </source>
</evidence>
<evidence type="ECO:0000256" key="2">
    <source>
        <dbReference type="ARBA" id="ARBA00023157"/>
    </source>
</evidence>
<dbReference type="PANTHER" id="PTHR44170:SF48">
    <property type="entry name" value="PROTEIN TURTLE HOMOLOG A"/>
    <property type="match status" value="1"/>
</dbReference>
<feature type="compositionally biased region" description="Basic and acidic residues" evidence="4">
    <location>
        <begin position="1174"/>
        <end position="1185"/>
    </location>
</feature>
<dbReference type="PROSITE" id="PS50835">
    <property type="entry name" value="IG_LIKE"/>
    <property type="match status" value="5"/>
</dbReference>
<evidence type="ECO:0000256" key="5">
    <source>
        <dbReference type="SAM" id="Phobius"/>
    </source>
</evidence>
<keyword evidence="2" id="KW-1015">Disulfide bond</keyword>
<evidence type="ECO:0000313" key="9">
    <source>
        <dbReference type="EMBL" id="KAG9353965.1"/>
    </source>
</evidence>
<dbReference type="InterPro" id="IPR036116">
    <property type="entry name" value="FN3_sf"/>
</dbReference>
<feature type="region of interest" description="Disordered" evidence="4">
    <location>
        <begin position="1503"/>
        <end position="1583"/>
    </location>
</feature>
<evidence type="ECO:0000256" key="4">
    <source>
        <dbReference type="SAM" id="MobiDB-lite"/>
    </source>
</evidence>
<feature type="region of interest" description="Disordered" evidence="4">
    <location>
        <begin position="1172"/>
        <end position="1215"/>
    </location>
</feature>
<keyword evidence="1" id="KW-0677">Repeat</keyword>
<dbReference type="InterPro" id="IPR013783">
    <property type="entry name" value="Ig-like_fold"/>
</dbReference>
<evidence type="ECO:0000256" key="3">
    <source>
        <dbReference type="ARBA" id="ARBA00023319"/>
    </source>
</evidence>
<dbReference type="FunFam" id="2.60.40.10:FF:000323">
    <property type="entry name" value="Immunoglobulin superfamily member 9B"/>
    <property type="match status" value="1"/>
</dbReference>
<reference evidence="9" key="1">
    <citation type="thesis" date="2021" institute="BYU ScholarsArchive" country="Provo, UT, USA">
        <title>Applications of and Algorithms for Genome Assembly and Genomic Analyses with an Emphasis on Marine Teleosts.</title>
        <authorList>
            <person name="Pickett B.D."/>
        </authorList>
    </citation>
    <scope>NUCLEOTIDE SEQUENCE</scope>
    <source>
        <strain evidence="9">HI-2016</strain>
    </source>
</reference>
<feature type="domain" description="Ig-like" evidence="7">
    <location>
        <begin position="225"/>
        <end position="316"/>
    </location>
</feature>
<dbReference type="SMART" id="SM00409">
    <property type="entry name" value="IG"/>
    <property type="match status" value="5"/>
</dbReference>